<gene>
    <name evidence="1" type="ordered locus">Achl_3950</name>
</gene>
<dbReference type="KEGG" id="ach:Achl_3950"/>
<evidence type="ECO:0000313" key="1">
    <source>
        <dbReference type="EMBL" id="ACL41901.1"/>
    </source>
</evidence>
<organism evidence="1 2">
    <name type="scientific">Pseudarthrobacter chlorophenolicus (strain ATCC 700700 / DSM 12829 / CIP 107037 / JCM 12360 / KCTC 9906 / NCIMB 13794 / A6)</name>
    <name type="common">Arthrobacter chlorophenolicus</name>
    <dbReference type="NCBI Taxonomy" id="452863"/>
    <lineage>
        <taxon>Bacteria</taxon>
        <taxon>Bacillati</taxon>
        <taxon>Actinomycetota</taxon>
        <taxon>Actinomycetes</taxon>
        <taxon>Micrococcales</taxon>
        <taxon>Micrococcaceae</taxon>
        <taxon>Pseudarthrobacter</taxon>
    </lineage>
</organism>
<dbReference type="Proteomes" id="UP000002505">
    <property type="component" value="Plasmid pACHL01"/>
</dbReference>
<dbReference type="EMBL" id="CP001342">
    <property type="protein sequence ID" value="ACL41901.1"/>
    <property type="molecule type" value="Genomic_DNA"/>
</dbReference>
<protein>
    <submittedName>
        <fullName evidence="1">Uncharacterized protein</fullName>
    </submittedName>
</protein>
<reference evidence="1" key="1">
    <citation type="submission" date="2009-01" db="EMBL/GenBank/DDBJ databases">
        <title>Complete sequence of plasmid1 of Arthrobacter chlorophenolicus A6.</title>
        <authorList>
            <consortium name="US DOE Joint Genome Institute"/>
            <person name="Lucas S."/>
            <person name="Copeland A."/>
            <person name="Lapidus A."/>
            <person name="Glavina del Rio T."/>
            <person name="Tice H."/>
            <person name="Bruce D."/>
            <person name="Goodwin L."/>
            <person name="Pitluck S."/>
            <person name="Goltsman E."/>
            <person name="Clum A."/>
            <person name="Larimer F."/>
            <person name="Land M."/>
            <person name="Hauser L."/>
            <person name="Kyrpides N."/>
            <person name="Mikhailova N."/>
            <person name="Jansson J."/>
            <person name="Richardson P."/>
        </authorList>
    </citation>
    <scope>NUCLEOTIDE SEQUENCE [LARGE SCALE GENOMIC DNA]</scope>
    <source>
        <strain evidence="1">A6</strain>
        <plasmid evidence="1">pACHL01</plasmid>
    </source>
</reference>
<name>B8HHK4_PSECP</name>
<dbReference type="HOGENOM" id="CLU_1253804_0_0_11"/>
<accession>B8HHK4</accession>
<keyword evidence="1" id="KW-0614">Plasmid</keyword>
<geneLocation type="plasmid" evidence="1 2">
    <name>pACHL01</name>
</geneLocation>
<dbReference type="AlphaFoldDB" id="B8HHK4"/>
<proteinExistence type="predicted"/>
<sequence>MTAMTENQPADLHPEIAAVLTSMATSFTNDRHQSEAYRRIESSETVGQVVRQLHFAAGQAVMDTFDVLKDKFGLDGSHELYNYLHTVPYRWKQYEEAFNAETHVGCVDRTVTRIASEILTAGGQQSAEPVRDPRFQIAALAEDANGKEIGEKTAADALVLADQFDDARRIQRLSCDTRAITTKIVETGVTGVTPEQIRGLVRLVLVTASTIAHEQDGIEL</sequence>
<keyword evidence="2" id="KW-1185">Reference proteome</keyword>
<evidence type="ECO:0000313" key="2">
    <source>
        <dbReference type="Proteomes" id="UP000002505"/>
    </source>
</evidence>